<dbReference type="InterPro" id="IPR036702">
    <property type="entry name" value="ComB-like_sf"/>
</dbReference>
<organism evidence="2 3">
    <name type="scientific">Actinoalloteichus fjordicus</name>
    <dbReference type="NCBI Taxonomy" id="1612552"/>
    <lineage>
        <taxon>Bacteria</taxon>
        <taxon>Bacillati</taxon>
        <taxon>Actinomycetota</taxon>
        <taxon>Actinomycetes</taxon>
        <taxon>Pseudonocardiales</taxon>
        <taxon>Pseudonocardiaceae</taxon>
        <taxon>Actinoalloteichus</taxon>
    </lineage>
</organism>
<evidence type="ECO:0000313" key="3">
    <source>
        <dbReference type="Proteomes" id="UP000185511"/>
    </source>
</evidence>
<dbReference type="KEGG" id="acad:UA74_07970"/>
<dbReference type="SUPFAM" id="SSF142823">
    <property type="entry name" value="ComB-like"/>
    <property type="match status" value="1"/>
</dbReference>
<keyword evidence="2" id="KW-0378">Hydrolase</keyword>
<gene>
    <name evidence="2" type="ORF">UA74_07970</name>
</gene>
<dbReference type="Proteomes" id="UP000185511">
    <property type="component" value="Chromosome"/>
</dbReference>
<dbReference type="GO" id="GO:0000287">
    <property type="term" value="F:magnesium ion binding"/>
    <property type="evidence" value="ECO:0007669"/>
    <property type="project" value="InterPro"/>
</dbReference>
<sequence>MDSTRPPWMIFDGDMADARVFRQADHRIRLDWGPAGLAALAEDCAVVVVVDVLSFSTAVDVAIGRGARVLPLPWRDDRAAEAATRAGAVLAGPRRGAGWSLSPASLRDIPAGQLLALPSPNGATLCATAAAGQAAVLVGGLRNAGATARRALTLAAGGPIAVIAAGERWGVNEGPLRPAVEDLLGAGAVIAGLATGGLSPEAELAEASFQGCRVRIAEVIAGCVSGRELRDEGFAADVELASLLDVSRAAPQLADGILVDGARLG</sequence>
<dbReference type="Gene3D" id="3.90.1560.10">
    <property type="entry name" value="ComB-like"/>
    <property type="match status" value="1"/>
</dbReference>
<accession>A0AAC9L9N4</accession>
<name>A0AAC9L9N4_9PSEU</name>
<dbReference type="AlphaFoldDB" id="A0AAC9L9N4"/>
<dbReference type="GO" id="GO:0050532">
    <property type="term" value="F:2-phosphosulfolactate phosphatase activity"/>
    <property type="evidence" value="ECO:0007669"/>
    <property type="project" value="InterPro"/>
</dbReference>
<proteinExistence type="predicted"/>
<protein>
    <recommendedName>
        <fullName evidence="1">Probable 2-phosphosulfolactate phosphatase</fullName>
    </recommendedName>
</protein>
<evidence type="ECO:0000313" key="2">
    <source>
        <dbReference type="EMBL" id="APU13662.1"/>
    </source>
</evidence>
<evidence type="ECO:0000256" key="1">
    <source>
        <dbReference type="ARBA" id="ARBA00021948"/>
    </source>
</evidence>
<dbReference type="Pfam" id="PF04029">
    <property type="entry name" value="2-ph_phosp"/>
    <property type="match status" value="1"/>
</dbReference>
<keyword evidence="3" id="KW-1185">Reference proteome</keyword>
<dbReference type="InterPro" id="IPR005238">
    <property type="entry name" value="ComB-like"/>
</dbReference>
<dbReference type="EMBL" id="CP016076">
    <property type="protein sequence ID" value="APU13662.1"/>
    <property type="molecule type" value="Genomic_DNA"/>
</dbReference>
<reference evidence="3" key="1">
    <citation type="submission" date="2016-06" db="EMBL/GenBank/DDBJ databases">
        <title>Complete genome sequence of Actinoalloteichus fjordicus DSM 46855 (=ADI127-17), type strain of the new species Actinoalloteichus fjordicus.</title>
        <authorList>
            <person name="Ruckert C."/>
            <person name="Nouioui I."/>
            <person name="Willmese J."/>
            <person name="van Wezel G."/>
            <person name="Klenk H.-P."/>
            <person name="Kalinowski J."/>
            <person name="Zotchev S.B."/>
        </authorList>
    </citation>
    <scope>NUCLEOTIDE SEQUENCE [LARGE SCALE GENOMIC DNA]</scope>
    <source>
        <strain evidence="3">ADI127-7</strain>
    </source>
</reference>